<dbReference type="EMBL" id="RXFQ01000015">
    <property type="protein sequence ID" value="RSZ31636.1"/>
    <property type="molecule type" value="Genomic_DNA"/>
</dbReference>
<protein>
    <submittedName>
        <fullName evidence="2">Uncharacterized protein</fullName>
    </submittedName>
</protein>
<comment type="caution">
    <text evidence="2">The sequence shown here is derived from an EMBL/GenBank/DDBJ whole genome shotgun (WGS) entry which is preliminary data.</text>
</comment>
<gene>
    <name evidence="2" type="ORF">EJO66_22990</name>
</gene>
<feature type="region of interest" description="Disordered" evidence="1">
    <location>
        <begin position="1"/>
        <end position="22"/>
    </location>
</feature>
<name>A0ABY0A127_9BURK</name>
<organism evidence="2 3">
    <name type="scientific">Variovorax beijingensis</name>
    <dbReference type="NCBI Taxonomy" id="2496117"/>
    <lineage>
        <taxon>Bacteria</taxon>
        <taxon>Pseudomonadati</taxon>
        <taxon>Pseudomonadota</taxon>
        <taxon>Betaproteobacteria</taxon>
        <taxon>Burkholderiales</taxon>
        <taxon>Comamonadaceae</taxon>
        <taxon>Variovorax</taxon>
    </lineage>
</organism>
<keyword evidence="3" id="KW-1185">Reference proteome</keyword>
<sequence length="783" mass="86876">MTQTVGPEGHALPENPDGADAMPPLARALLKLGDDLDAAHTKMQAEMEAMAEALRVAVLKCEPKQLIGFHWGQLLMGQMVRADEQGQEAGEPKESSRAALDDIMFALEYVHAVLSSHKDADYGKSVESDDVHAVLNLATELRKHALMYCLVAARRMPEGLLGPETGTMAMQAMTSWVTIRGHRYQALEAEFFEFVFEPHDDALRAAYGIGAKEVSAGIQAAVDATRFGHMKAAEALFAEMHAAYELAEKEGIELKEAIARLYGEGQERQVTARSAVEDLFFGGICNVTKSSGLPPDLLADLAYVPGEEKEFFAEGALRGTPLRRMPGRVKPLVTLNDGYYTCDANFLRDSTYRALQWGLQRRLSDYRQEWLNRQTALTEGAFMRIFSKQLAGAEVLTSVYYPDPDTGNWVENDVLILQNDVLLQLEVKAGVMPMHSPEVFFERHVRTIQELVLKAHQQCERFLRYAASAPEVPVYQLVGGSHVEVRRLRLGDYRVVLPIGLTVEAFTPFSSMSKRLPEVRSILGKHPFVSMSIDDLFVLTRFLPTTGELTHYLSVRQGVAGVHEAVIFDELDHLGSYVTKNRADQFYAEQLAAGATWLLEADACAPIDEYFADPDWATKPPPAQKFPATLQSFLKANDANRGPRFLDADATVRDLDANAREQMALQIDKLRPALERHPYRWFSLVGEEPLLVWLQRTGFADFAEVHKAKAEAAAVAVQAKRCKVLVVYVKQDGTFDGGWTQYVPAPAETDNRYGQRVLEAAPMTAGAVELTPGAARRLKGHGR</sequence>
<proteinExistence type="predicted"/>
<dbReference type="RefSeq" id="WP_125966280.1">
    <property type="nucleotide sequence ID" value="NZ_RXFQ01000015.1"/>
</dbReference>
<dbReference type="Proteomes" id="UP000271137">
    <property type="component" value="Unassembled WGS sequence"/>
</dbReference>
<accession>A0ABY0A127</accession>
<evidence type="ECO:0000256" key="1">
    <source>
        <dbReference type="SAM" id="MobiDB-lite"/>
    </source>
</evidence>
<evidence type="ECO:0000313" key="3">
    <source>
        <dbReference type="Proteomes" id="UP000271137"/>
    </source>
</evidence>
<reference evidence="2 3" key="1">
    <citation type="submission" date="2018-12" db="EMBL/GenBank/DDBJ databases">
        <title>The genome sequences of strain 502.</title>
        <authorList>
            <person name="Gao J."/>
            <person name="Sun J."/>
        </authorList>
    </citation>
    <scope>NUCLEOTIDE SEQUENCE [LARGE SCALE GENOMIC DNA]</scope>
    <source>
        <strain evidence="2 3">502</strain>
    </source>
</reference>
<evidence type="ECO:0000313" key="2">
    <source>
        <dbReference type="EMBL" id="RSZ31636.1"/>
    </source>
</evidence>